<evidence type="ECO:0000313" key="2">
    <source>
        <dbReference type="EMBL" id="SFA52257.1"/>
    </source>
</evidence>
<dbReference type="GO" id="GO:0003824">
    <property type="term" value="F:catalytic activity"/>
    <property type="evidence" value="ECO:0007669"/>
    <property type="project" value="UniProtKB-ARBA"/>
</dbReference>
<gene>
    <name evidence="2" type="ORF">SAMN05444374_107121</name>
</gene>
<evidence type="ECO:0000259" key="1">
    <source>
        <dbReference type="Pfam" id="PF12697"/>
    </source>
</evidence>
<organism evidence="2 3">
    <name type="scientific">Rhodococcoides kroppenstedtii</name>
    <dbReference type="NCBI Taxonomy" id="293050"/>
    <lineage>
        <taxon>Bacteria</taxon>
        <taxon>Bacillati</taxon>
        <taxon>Actinomycetota</taxon>
        <taxon>Actinomycetes</taxon>
        <taxon>Mycobacteriales</taxon>
        <taxon>Nocardiaceae</taxon>
        <taxon>Rhodococcoides</taxon>
    </lineage>
</organism>
<dbReference type="GeneID" id="85486044"/>
<dbReference type="SUPFAM" id="SSF53474">
    <property type="entry name" value="alpha/beta-Hydrolases"/>
    <property type="match status" value="1"/>
</dbReference>
<reference evidence="2 3" key="1">
    <citation type="submission" date="2016-10" db="EMBL/GenBank/DDBJ databases">
        <authorList>
            <person name="de Groot N.N."/>
        </authorList>
    </citation>
    <scope>NUCLEOTIDE SEQUENCE [LARGE SCALE GENOMIC DNA]</scope>
    <source>
        <strain evidence="2 3">DSM 44908</strain>
    </source>
</reference>
<dbReference type="InterPro" id="IPR029058">
    <property type="entry name" value="AB_hydrolase_fold"/>
</dbReference>
<dbReference type="EMBL" id="FOJN01000007">
    <property type="protein sequence ID" value="SFA52257.1"/>
    <property type="molecule type" value="Genomic_DNA"/>
</dbReference>
<dbReference type="Proteomes" id="UP000182054">
    <property type="component" value="Unassembled WGS sequence"/>
</dbReference>
<dbReference type="PANTHER" id="PTHR43798:SF33">
    <property type="entry name" value="HYDROLASE, PUTATIVE (AFU_ORTHOLOGUE AFUA_2G14860)-RELATED"/>
    <property type="match status" value="1"/>
</dbReference>
<dbReference type="Pfam" id="PF12697">
    <property type="entry name" value="Abhydrolase_6"/>
    <property type="match status" value="1"/>
</dbReference>
<sequence>MPRIDLPAGPVDYTDTGGDGPVLVFAHGLLMNETLWRSVIPLLQRDYRCIAPTLPLGAHRTPMRPDADLSQLGVARILADVLDALDLTDATVILNDWGGGQFLVSDGRADRVGRLVLASCEAFDNFPPRPARPAVALCRVPGGTRLFLGLLGTRVVRHDKRAWGGLSKAGIPDGVLDDWFAPATRSADIRRDLRKFCVGTPTRSTLLEWASRLSTFDRPVLVVWATEDRMMPLSHARRLEQVFPNARRVQIDDSWTLLPVDQPHRFAAALRDFVPLA</sequence>
<protein>
    <submittedName>
        <fullName evidence="2">Pimeloyl-ACP methyl ester carboxylesterase</fullName>
    </submittedName>
</protein>
<dbReference type="InterPro" id="IPR050266">
    <property type="entry name" value="AB_hydrolase_sf"/>
</dbReference>
<dbReference type="InterPro" id="IPR000073">
    <property type="entry name" value="AB_hydrolase_1"/>
</dbReference>
<dbReference type="AlphaFoldDB" id="A0A1I0TKP7"/>
<accession>A0A1I0TKP7</accession>
<dbReference type="GO" id="GO:0016020">
    <property type="term" value="C:membrane"/>
    <property type="evidence" value="ECO:0007669"/>
    <property type="project" value="TreeGrafter"/>
</dbReference>
<dbReference type="OrthoDB" id="3400345at2"/>
<dbReference type="PANTHER" id="PTHR43798">
    <property type="entry name" value="MONOACYLGLYCEROL LIPASE"/>
    <property type="match status" value="1"/>
</dbReference>
<name>A0A1I0TKP7_9NOCA</name>
<evidence type="ECO:0000313" key="3">
    <source>
        <dbReference type="Proteomes" id="UP000182054"/>
    </source>
</evidence>
<feature type="domain" description="AB hydrolase-1" evidence="1">
    <location>
        <begin position="23"/>
        <end position="269"/>
    </location>
</feature>
<dbReference type="Gene3D" id="3.40.50.1820">
    <property type="entry name" value="alpha/beta hydrolase"/>
    <property type="match status" value="1"/>
</dbReference>
<dbReference type="RefSeq" id="WP_068360775.1">
    <property type="nucleotide sequence ID" value="NZ_FOJN01000007.1"/>
</dbReference>
<proteinExistence type="predicted"/>